<feature type="compositionally biased region" description="Acidic residues" evidence="1">
    <location>
        <begin position="161"/>
        <end position="170"/>
    </location>
</feature>
<dbReference type="SUPFAM" id="SSF53098">
    <property type="entry name" value="Ribonuclease H-like"/>
    <property type="match status" value="1"/>
</dbReference>
<dbReference type="EnsemblPlants" id="TuG1812G0100000861.01.T01">
    <property type="protein sequence ID" value="TuG1812G0100000861.01.T01"/>
    <property type="gene ID" value="TuG1812G0100000861.01"/>
</dbReference>
<protein>
    <recommendedName>
        <fullName evidence="2">HAT C-terminal dimerisation domain-containing protein</fullName>
    </recommendedName>
</protein>
<reference evidence="3" key="3">
    <citation type="submission" date="2022-06" db="UniProtKB">
        <authorList>
            <consortium name="EnsemblPlants"/>
        </authorList>
    </citation>
    <scope>IDENTIFICATION</scope>
</reference>
<evidence type="ECO:0000259" key="2">
    <source>
        <dbReference type="Pfam" id="PF05699"/>
    </source>
</evidence>
<evidence type="ECO:0000313" key="4">
    <source>
        <dbReference type="Proteomes" id="UP000015106"/>
    </source>
</evidence>
<dbReference type="InterPro" id="IPR012337">
    <property type="entry name" value="RNaseH-like_sf"/>
</dbReference>
<proteinExistence type="predicted"/>
<evidence type="ECO:0000256" key="1">
    <source>
        <dbReference type="SAM" id="MobiDB-lite"/>
    </source>
</evidence>
<dbReference type="GO" id="GO:0046983">
    <property type="term" value="F:protein dimerization activity"/>
    <property type="evidence" value="ECO:0007669"/>
    <property type="project" value="InterPro"/>
</dbReference>
<accession>A0A8R7NXH4</accession>
<organism evidence="3 4">
    <name type="scientific">Triticum urartu</name>
    <name type="common">Red wild einkorn</name>
    <name type="synonym">Crithodium urartu</name>
    <dbReference type="NCBI Taxonomy" id="4572"/>
    <lineage>
        <taxon>Eukaryota</taxon>
        <taxon>Viridiplantae</taxon>
        <taxon>Streptophyta</taxon>
        <taxon>Embryophyta</taxon>
        <taxon>Tracheophyta</taxon>
        <taxon>Spermatophyta</taxon>
        <taxon>Magnoliopsida</taxon>
        <taxon>Liliopsida</taxon>
        <taxon>Poales</taxon>
        <taxon>Poaceae</taxon>
        <taxon>BOP clade</taxon>
        <taxon>Pooideae</taxon>
        <taxon>Triticodae</taxon>
        <taxon>Triticeae</taxon>
        <taxon>Triticinae</taxon>
        <taxon>Triticum</taxon>
    </lineage>
</organism>
<dbReference type="Proteomes" id="UP000015106">
    <property type="component" value="Chromosome 1"/>
</dbReference>
<sequence>MFGKVAATRAITNQNYNAGEWWATYGLQTPTLMHMALRILNLTTSSSGCERNLSVFEKVDAKRRNKLDVRCRDDLVYIQFNGRMLDKRKKYSSSCDVLLGEDASTAQDWICEDAYIDDEMGETEDDNAMEPRRSQRVRELHEVEEFVSDDEDDVVPINEDEIEFESDDDVVGNGIEETSDNGEEDRMQP</sequence>
<dbReference type="AlphaFoldDB" id="A0A8R7NXH4"/>
<dbReference type="Gramene" id="TuG1812G0100000861.01.T01">
    <property type="protein sequence ID" value="TuG1812G0100000861.01.T01"/>
    <property type="gene ID" value="TuG1812G0100000861.01"/>
</dbReference>
<keyword evidence="4" id="KW-1185">Reference proteome</keyword>
<feature type="domain" description="HAT C-terminal dimerisation" evidence="2">
    <location>
        <begin position="15"/>
        <end position="80"/>
    </location>
</feature>
<dbReference type="Pfam" id="PF05699">
    <property type="entry name" value="Dimer_Tnp_hAT"/>
    <property type="match status" value="1"/>
</dbReference>
<reference evidence="3" key="2">
    <citation type="submission" date="2018-03" db="EMBL/GenBank/DDBJ databases">
        <title>The Triticum urartu genome reveals the dynamic nature of wheat genome evolution.</title>
        <authorList>
            <person name="Ling H."/>
            <person name="Ma B."/>
            <person name="Shi X."/>
            <person name="Liu H."/>
            <person name="Dong L."/>
            <person name="Sun H."/>
            <person name="Cao Y."/>
            <person name="Gao Q."/>
            <person name="Zheng S."/>
            <person name="Li Y."/>
            <person name="Yu Y."/>
            <person name="Du H."/>
            <person name="Qi M."/>
            <person name="Li Y."/>
            <person name="Yu H."/>
            <person name="Cui Y."/>
            <person name="Wang N."/>
            <person name="Chen C."/>
            <person name="Wu H."/>
            <person name="Zhao Y."/>
            <person name="Zhang J."/>
            <person name="Li Y."/>
            <person name="Zhou W."/>
            <person name="Zhang B."/>
            <person name="Hu W."/>
            <person name="Eijk M."/>
            <person name="Tang J."/>
            <person name="Witsenboer H."/>
            <person name="Zhao S."/>
            <person name="Li Z."/>
            <person name="Zhang A."/>
            <person name="Wang D."/>
            <person name="Liang C."/>
        </authorList>
    </citation>
    <scope>NUCLEOTIDE SEQUENCE [LARGE SCALE GENOMIC DNA]</scope>
    <source>
        <strain evidence="3">cv. G1812</strain>
    </source>
</reference>
<feature type="region of interest" description="Disordered" evidence="1">
    <location>
        <begin position="161"/>
        <end position="189"/>
    </location>
</feature>
<reference evidence="4" key="1">
    <citation type="journal article" date="2013" name="Nature">
        <title>Draft genome of the wheat A-genome progenitor Triticum urartu.</title>
        <authorList>
            <person name="Ling H.Q."/>
            <person name="Zhao S."/>
            <person name="Liu D."/>
            <person name="Wang J."/>
            <person name="Sun H."/>
            <person name="Zhang C."/>
            <person name="Fan H."/>
            <person name="Li D."/>
            <person name="Dong L."/>
            <person name="Tao Y."/>
            <person name="Gao C."/>
            <person name="Wu H."/>
            <person name="Li Y."/>
            <person name="Cui Y."/>
            <person name="Guo X."/>
            <person name="Zheng S."/>
            <person name="Wang B."/>
            <person name="Yu K."/>
            <person name="Liang Q."/>
            <person name="Yang W."/>
            <person name="Lou X."/>
            <person name="Chen J."/>
            <person name="Feng M."/>
            <person name="Jian J."/>
            <person name="Zhang X."/>
            <person name="Luo G."/>
            <person name="Jiang Y."/>
            <person name="Liu J."/>
            <person name="Wang Z."/>
            <person name="Sha Y."/>
            <person name="Zhang B."/>
            <person name="Wu H."/>
            <person name="Tang D."/>
            <person name="Shen Q."/>
            <person name="Xue P."/>
            <person name="Zou S."/>
            <person name="Wang X."/>
            <person name="Liu X."/>
            <person name="Wang F."/>
            <person name="Yang Y."/>
            <person name="An X."/>
            <person name="Dong Z."/>
            <person name="Zhang K."/>
            <person name="Zhang X."/>
            <person name="Luo M.C."/>
            <person name="Dvorak J."/>
            <person name="Tong Y."/>
            <person name="Wang J."/>
            <person name="Yang H."/>
            <person name="Li Z."/>
            <person name="Wang D."/>
            <person name="Zhang A."/>
            <person name="Wang J."/>
        </authorList>
    </citation>
    <scope>NUCLEOTIDE SEQUENCE</scope>
    <source>
        <strain evidence="4">cv. G1812</strain>
    </source>
</reference>
<evidence type="ECO:0000313" key="3">
    <source>
        <dbReference type="EnsemblPlants" id="TuG1812G0100000861.01.T01"/>
    </source>
</evidence>
<name>A0A8R7NXH4_TRIUA</name>
<dbReference type="InterPro" id="IPR008906">
    <property type="entry name" value="HATC_C_dom"/>
</dbReference>